<gene>
    <name evidence="1" type="ORF">H0I76_16265</name>
</gene>
<sequence>MSVSETDRRQIEAVVADYVEGMVLADEPRLRRAFHPKACSIGHFGGALEWEQLDAFIAGVKAAFDPSSGVAPRWEIQDLEVTGDTALVRVEDDYVGYRFIDTLTLLRHDGRWQIVAKVFWVAGEV</sequence>
<dbReference type="Pfam" id="PF12893">
    <property type="entry name" value="Lumazine_bd_2"/>
    <property type="match status" value="1"/>
</dbReference>
<dbReference type="AlphaFoldDB" id="A0A8J7MAF2"/>
<dbReference type="InterPro" id="IPR039437">
    <property type="entry name" value="FrzH/put_lumazine-bd"/>
</dbReference>
<dbReference type="SUPFAM" id="SSF54427">
    <property type="entry name" value="NTF2-like"/>
    <property type="match status" value="1"/>
</dbReference>
<dbReference type="Gene3D" id="3.10.450.50">
    <property type="match status" value="1"/>
</dbReference>
<accession>A0A8J7MAF2</accession>
<comment type="caution">
    <text evidence="1">The sequence shown here is derived from an EMBL/GenBank/DDBJ whole genome shotgun (WGS) entry which is preliminary data.</text>
</comment>
<proteinExistence type="predicted"/>
<evidence type="ECO:0000313" key="1">
    <source>
        <dbReference type="EMBL" id="MBK0400755.1"/>
    </source>
</evidence>
<dbReference type="Proteomes" id="UP000655420">
    <property type="component" value="Unassembled WGS sequence"/>
</dbReference>
<organism evidence="1 2">
    <name type="scientific">Thermohalobaculum xanthum</name>
    <dbReference type="NCBI Taxonomy" id="2753746"/>
    <lineage>
        <taxon>Bacteria</taxon>
        <taxon>Pseudomonadati</taxon>
        <taxon>Pseudomonadota</taxon>
        <taxon>Alphaproteobacteria</taxon>
        <taxon>Rhodobacterales</taxon>
        <taxon>Paracoccaceae</taxon>
        <taxon>Thermohalobaculum</taxon>
    </lineage>
</organism>
<name>A0A8J7MAF2_9RHOB</name>
<keyword evidence="2" id="KW-1185">Reference proteome</keyword>
<dbReference type="RefSeq" id="WP_200612188.1">
    <property type="nucleotide sequence ID" value="NZ_JAEHHL010000010.1"/>
</dbReference>
<dbReference type="EMBL" id="JAEHHL010000010">
    <property type="protein sequence ID" value="MBK0400755.1"/>
    <property type="molecule type" value="Genomic_DNA"/>
</dbReference>
<dbReference type="InterPro" id="IPR032710">
    <property type="entry name" value="NTF2-like_dom_sf"/>
</dbReference>
<reference evidence="1" key="1">
    <citation type="submission" date="2020-12" db="EMBL/GenBank/DDBJ databases">
        <title>Bacterial taxonomy.</title>
        <authorList>
            <person name="Pan X."/>
        </authorList>
    </citation>
    <scope>NUCLEOTIDE SEQUENCE</scope>
    <source>
        <strain evidence="1">M0105</strain>
    </source>
</reference>
<evidence type="ECO:0000313" key="2">
    <source>
        <dbReference type="Proteomes" id="UP000655420"/>
    </source>
</evidence>
<protein>
    <submittedName>
        <fullName evidence="1">Nuclear transport factor 2 family protein</fullName>
    </submittedName>
</protein>